<dbReference type="GO" id="GO:0009306">
    <property type="term" value="P:protein secretion"/>
    <property type="evidence" value="ECO:0007669"/>
    <property type="project" value="InterPro"/>
</dbReference>
<keyword evidence="8" id="KW-1005">Bacterial flagellum biogenesis</keyword>
<keyword evidence="10 14" id="KW-1133">Transmembrane helix</keyword>
<keyword evidence="17" id="KW-1185">Reference proteome</keyword>
<keyword evidence="5" id="KW-0813">Transport</keyword>
<evidence type="ECO:0000256" key="12">
    <source>
        <dbReference type="ARBA" id="ARBA00023143"/>
    </source>
</evidence>
<evidence type="ECO:0000256" key="11">
    <source>
        <dbReference type="ARBA" id="ARBA00023136"/>
    </source>
</evidence>
<evidence type="ECO:0000256" key="10">
    <source>
        <dbReference type="ARBA" id="ARBA00022989"/>
    </source>
</evidence>
<keyword evidence="16" id="KW-0282">Flagellum</keyword>
<organism evidence="16 17">
    <name type="scientific">Paludisphaera borealis</name>
    <dbReference type="NCBI Taxonomy" id="1387353"/>
    <lineage>
        <taxon>Bacteria</taxon>
        <taxon>Pseudomonadati</taxon>
        <taxon>Planctomycetota</taxon>
        <taxon>Planctomycetia</taxon>
        <taxon>Isosphaerales</taxon>
        <taxon>Isosphaeraceae</taxon>
        <taxon>Paludisphaera</taxon>
    </lineage>
</organism>
<dbReference type="Proteomes" id="UP000186309">
    <property type="component" value="Chromosome"/>
</dbReference>
<dbReference type="GO" id="GO:0009425">
    <property type="term" value="C:bacterial-type flagellum basal body"/>
    <property type="evidence" value="ECO:0007669"/>
    <property type="project" value="UniProtKB-SubCell"/>
</dbReference>
<dbReference type="InterPro" id="IPR005837">
    <property type="entry name" value="FliP"/>
</dbReference>
<evidence type="ECO:0000256" key="8">
    <source>
        <dbReference type="ARBA" id="ARBA00022795"/>
    </source>
</evidence>
<feature type="transmembrane region" description="Helical" evidence="14">
    <location>
        <begin position="61"/>
        <end position="90"/>
    </location>
</feature>
<sequence length="273" mass="29255">MRNLASLRSPRIAVLALLPALLLIVLAAPCQAQEKATATAPGGANATLIEPGDAMRTVQSVVLFGLVSLAPVALLMITPFVRINIVLVLLRQALGSPQVPGNQVLMALSLLLSALVMRPVGERVYHDAVEPYMAGKANAMDSWNVGAKPIKTFMVEQILRTNHQDYLWSIYQHSAESKAGLADPEEPDQFPLGVVAPAFILSELTTALMIGFYLYLPFLIIDLVVSSVLAAMGLFMLPPTLVAMPVKLIVFVLIDGWLLVAEMLLSGFSVSGA</sequence>
<evidence type="ECO:0000256" key="5">
    <source>
        <dbReference type="ARBA" id="ARBA00022448"/>
    </source>
</evidence>
<evidence type="ECO:0000313" key="16">
    <source>
        <dbReference type="EMBL" id="APW62120.1"/>
    </source>
</evidence>
<dbReference type="Pfam" id="PF00813">
    <property type="entry name" value="FliP"/>
    <property type="match status" value="1"/>
</dbReference>
<feature type="transmembrane region" description="Helical" evidence="14">
    <location>
        <begin position="212"/>
        <end position="236"/>
    </location>
</feature>
<evidence type="ECO:0000256" key="15">
    <source>
        <dbReference type="SAM" id="SignalP"/>
    </source>
</evidence>
<keyword evidence="16" id="KW-0969">Cilium</keyword>
<keyword evidence="7 14" id="KW-0812">Transmembrane</keyword>
<keyword evidence="15" id="KW-0732">Signal</keyword>
<reference evidence="17" key="1">
    <citation type="submission" date="2016-12" db="EMBL/GenBank/DDBJ databases">
        <title>Comparative genomics of four Isosphaeraceae planctomycetes: a common pool of plasmids and glycoside hydrolase genes.</title>
        <authorList>
            <person name="Ivanova A."/>
        </authorList>
    </citation>
    <scope>NUCLEOTIDE SEQUENCE [LARGE SCALE GENOMIC DNA]</scope>
    <source>
        <strain evidence="17">PX4</strain>
    </source>
</reference>
<name>A0A1U7CT44_9BACT</name>
<dbReference type="GO" id="GO:0044781">
    <property type="term" value="P:bacterial-type flagellum organization"/>
    <property type="evidence" value="ECO:0007669"/>
    <property type="project" value="UniProtKB-KW"/>
</dbReference>
<keyword evidence="16" id="KW-0966">Cell projection</keyword>
<feature type="transmembrane region" description="Helical" evidence="14">
    <location>
        <begin position="248"/>
        <end position="270"/>
    </location>
</feature>
<keyword evidence="6" id="KW-1003">Cell membrane</keyword>
<evidence type="ECO:0000256" key="2">
    <source>
        <dbReference type="ARBA" id="ARBA00004651"/>
    </source>
</evidence>
<comment type="subcellular location">
    <subcellularLocation>
        <location evidence="1">Bacterial flagellum basal body</location>
    </subcellularLocation>
    <subcellularLocation>
        <location evidence="2">Cell membrane</location>
        <topology evidence="2">Multi-pass membrane protein</topology>
    </subcellularLocation>
</comment>
<protein>
    <recommendedName>
        <fullName evidence="4">Flagellar biosynthetic protein FliP</fullName>
    </recommendedName>
</protein>
<dbReference type="EMBL" id="CP019082">
    <property type="protein sequence ID" value="APW62120.1"/>
    <property type="molecule type" value="Genomic_DNA"/>
</dbReference>
<accession>A0A1U7CT44</accession>
<proteinExistence type="inferred from homology"/>
<evidence type="ECO:0000256" key="13">
    <source>
        <dbReference type="ARBA" id="ARBA00023225"/>
    </source>
</evidence>
<dbReference type="STRING" id="1387353.BSF38_03652"/>
<evidence type="ECO:0000256" key="7">
    <source>
        <dbReference type="ARBA" id="ARBA00022692"/>
    </source>
</evidence>
<evidence type="ECO:0000256" key="6">
    <source>
        <dbReference type="ARBA" id="ARBA00022475"/>
    </source>
</evidence>
<keyword evidence="11 14" id="KW-0472">Membrane</keyword>
<dbReference type="PRINTS" id="PR00951">
    <property type="entry name" value="FLGBIOSNFLIP"/>
</dbReference>
<evidence type="ECO:0000256" key="9">
    <source>
        <dbReference type="ARBA" id="ARBA00022927"/>
    </source>
</evidence>
<dbReference type="PANTHER" id="PTHR30587:SF0">
    <property type="entry name" value="FLAGELLAR BIOSYNTHETIC PROTEIN FLIP"/>
    <property type="match status" value="1"/>
</dbReference>
<dbReference type="KEGG" id="pbor:BSF38_03652"/>
<dbReference type="PROSITE" id="PS01061">
    <property type="entry name" value="FLIP_2"/>
    <property type="match status" value="1"/>
</dbReference>
<evidence type="ECO:0000256" key="14">
    <source>
        <dbReference type="SAM" id="Phobius"/>
    </source>
</evidence>
<dbReference type="PANTHER" id="PTHR30587">
    <property type="entry name" value="FLAGELLAR BIOSYNTHETIC PROTEIN FLIP"/>
    <property type="match status" value="1"/>
</dbReference>
<feature type="chain" id="PRO_5012775546" description="Flagellar biosynthetic protein FliP" evidence="15">
    <location>
        <begin position="33"/>
        <end position="273"/>
    </location>
</feature>
<evidence type="ECO:0000313" key="17">
    <source>
        <dbReference type="Proteomes" id="UP000186309"/>
    </source>
</evidence>
<keyword evidence="12" id="KW-0975">Bacterial flagellum</keyword>
<evidence type="ECO:0000256" key="1">
    <source>
        <dbReference type="ARBA" id="ARBA00004117"/>
    </source>
</evidence>
<keyword evidence="9" id="KW-0653">Protein transport</keyword>
<dbReference type="AlphaFoldDB" id="A0A1U7CT44"/>
<gene>
    <name evidence="16" type="primary">fliP</name>
    <name evidence="16" type="ORF">BSF38_03652</name>
</gene>
<evidence type="ECO:0000256" key="3">
    <source>
        <dbReference type="ARBA" id="ARBA00006257"/>
    </source>
</evidence>
<dbReference type="PRINTS" id="PR01302">
    <property type="entry name" value="TYPE3IMPPROT"/>
</dbReference>
<keyword evidence="13" id="KW-1006">Bacterial flagellum protein export</keyword>
<comment type="similarity">
    <text evidence="3">Belongs to the FliP/MopC/SpaP family.</text>
</comment>
<feature type="signal peptide" evidence="15">
    <location>
        <begin position="1"/>
        <end position="32"/>
    </location>
</feature>
<dbReference type="RefSeq" id="WP_076347957.1">
    <property type="nucleotide sequence ID" value="NZ_CP019082.1"/>
</dbReference>
<evidence type="ECO:0000256" key="4">
    <source>
        <dbReference type="ARBA" id="ARBA00021714"/>
    </source>
</evidence>
<dbReference type="InterPro" id="IPR005838">
    <property type="entry name" value="T3SS_IM_P"/>
</dbReference>
<dbReference type="GO" id="GO:0005886">
    <property type="term" value="C:plasma membrane"/>
    <property type="evidence" value="ECO:0007669"/>
    <property type="project" value="UniProtKB-SubCell"/>
</dbReference>